<evidence type="ECO:0000313" key="2">
    <source>
        <dbReference type="EMBL" id="KAH7091651.1"/>
    </source>
</evidence>
<dbReference type="PANTHER" id="PTHR47843:SF5">
    <property type="entry name" value="BTB_POZ DOMAIN PROTEIN"/>
    <property type="match status" value="1"/>
</dbReference>
<evidence type="ECO:0000259" key="1">
    <source>
        <dbReference type="PROSITE" id="PS50097"/>
    </source>
</evidence>
<accession>A0A8K0RDK3</accession>
<dbReference type="SUPFAM" id="SSF54695">
    <property type="entry name" value="POZ domain"/>
    <property type="match status" value="1"/>
</dbReference>
<sequence>MSGPCKHTELVADMKQALETGKYSDLTIICHGRSWAVHKLIVCAQSDALEAASRFGKEAAEGIIELPDDDPEIVEHMLQYMYERDYRLPSEDVHGPHWIRPLYSTSVDLDRLHWDLENLMWRCSTPVIQMLLDRERDPLKQVNQPQSNSSEYIAALMSLAQSYSLPLGTEDLSIHAKLYAIADKFFVKGLKDAAREKFEKSIRDTFASKHFYDAVDIVFSTTPDHDAGLRDLLAERIMAEKIKFRLGNNGDLDDALKEVPGLAFRVMQCEEKRRAREDTIAK</sequence>
<name>A0A8K0RDK3_9PLEO</name>
<dbReference type="Pfam" id="PF00651">
    <property type="entry name" value="BTB"/>
    <property type="match status" value="1"/>
</dbReference>
<dbReference type="InterPro" id="IPR000210">
    <property type="entry name" value="BTB/POZ_dom"/>
</dbReference>
<evidence type="ECO:0000313" key="3">
    <source>
        <dbReference type="Proteomes" id="UP000813461"/>
    </source>
</evidence>
<dbReference type="Gene3D" id="3.30.710.10">
    <property type="entry name" value="Potassium Channel Kv1.1, Chain A"/>
    <property type="match status" value="1"/>
</dbReference>
<dbReference type="CDD" id="cd18186">
    <property type="entry name" value="BTB_POZ_ZBTB_KLHL-like"/>
    <property type="match status" value="1"/>
</dbReference>
<dbReference type="OrthoDB" id="6359816at2759"/>
<dbReference type="PANTHER" id="PTHR47843">
    <property type="entry name" value="BTB DOMAIN-CONTAINING PROTEIN-RELATED"/>
    <property type="match status" value="1"/>
</dbReference>
<feature type="domain" description="BTB" evidence="1">
    <location>
        <begin position="24"/>
        <end position="90"/>
    </location>
</feature>
<protein>
    <recommendedName>
        <fullName evidence="1">BTB domain-containing protein</fullName>
    </recommendedName>
</protein>
<organism evidence="2 3">
    <name type="scientific">Paraphoma chrysanthemicola</name>
    <dbReference type="NCBI Taxonomy" id="798071"/>
    <lineage>
        <taxon>Eukaryota</taxon>
        <taxon>Fungi</taxon>
        <taxon>Dikarya</taxon>
        <taxon>Ascomycota</taxon>
        <taxon>Pezizomycotina</taxon>
        <taxon>Dothideomycetes</taxon>
        <taxon>Pleosporomycetidae</taxon>
        <taxon>Pleosporales</taxon>
        <taxon>Pleosporineae</taxon>
        <taxon>Phaeosphaeriaceae</taxon>
        <taxon>Paraphoma</taxon>
    </lineage>
</organism>
<dbReference type="EMBL" id="JAGMVJ010000004">
    <property type="protein sequence ID" value="KAH7091651.1"/>
    <property type="molecule type" value="Genomic_DNA"/>
</dbReference>
<reference evidence="2" key="1">
    <citation type="journal article" date="2021" name="Nat. Commun.">
        <title>Genetic determinants of endophytism in the Arabidopsis root mycobiome.</title>
        <authorList>
            <person name="Mesny F."/>
            <person name="Miyauchi S."/>
            <person name="Thiergart T."/>
            <person name="Pickel B."/>
            <person name="Atanasova L."/>
            <person name="Karlsson M."/>
            <person name="Huettel B."/>
            <person name="Barry K.W."/>
            <person name="Haridas S."/>
            <person name="Chen C."/>
            <person name="Bauer D."/>
            <person name="Andreopoulos W."/>
            <person name="Pangilinan J."/>
            <person name="LaButti K."/>
            <person name="Riley R."/>
            <person name="Lipzen A."/>
            <person name="Clum A."/>
            <person name="Drula E."/>
            <person name="Henrissat B."/>
            <person name="Kohler A."/>
            <person name="Grigoriev I.V."/>
            <person name="Martin F.M."/>
            <person name="Hacquard S."/>
        </authorList>
    </citation>
    <scope>NUCLEOTIDE SEQUENCE</scope>
    <source>
        <strain evidence="2">MPI-SDFR-AT-0120</strain>
    </source>
</reference>
<dbReference type="InterPro" id="IPR011333">
    <property type="entry name" value="SKP1/BTB/POZ_sf"/>
</dbReference>
<dbReference type="SMART" id="SM00225">
    <property type="entry name" value="BTB"/>
    <property type="match status" value="1"/>
</dbReference>
<keyword evidence="3" id="KW-1185">Reference proteome</keyword>
<dbReference type="AlphaFoldDB" id="A0A8K0RDK3"/>
<dbReference type="Proteomes" id="UP000813461">
    <property type="component" value="Unassembled WGS sequence"/>
</dbReference>
<gene>
    <name evidence="2" type="ORF">FB567DRAFT_546358</name>
</gene>
<dbReference type="PROSITE" id="PS50097">
    <property type="entry name" value="BTB"/>
    <property type="match status" value="1"/>
</dbReference>
<comment type="caution">
    <text evidence="2">The sequence shown here is derived from an EMBL/GenBank/DDBJ whole genome shotgun (WGS) entry which is preliminary data.</text>
</comment>
<proteinExistence type="predicted"/>